<dbReference type="SMART" id="SM00365">
    <property type="entry name" value="LRR_SD22"/>
    <property type="match status" value="9"/>
</dbReference>
<dbReference type="PROSITE" id="PS50104">
    <property type="entry name" value="TIR"/>
    <property type="match status" value="1"/>
</dbReference>
<dbReference type="GeneID" id="111246564"/>
<keyword evidence="11" id="KW-0675">Receptor</keyword>
<dbReference type="PANTHER" id="PTHR24365">
    <property type="entry name" value="TOLL-LIKE RECEPTOR"/>
    <property type="match status" value="1"/>
</dbReference>
<dbReference type="SUPFAM" id="SSF52058">
    <property type="entry name" value="L domain-like"/>
    <property type="match status" value="3"/>
</dbReference>
<dbReference type="Pfam" id="PF13855">
    <property type="entry name" value="LRR_8"/>
    <property type="match status" value="5"/>
</dbReference>
<evidence type="ECO:0000256" key="9">
    <source>
        <dbReference type="ARBA" id="ARBA00022989"/>
    </source>
</evidence>
<feature type="signal peptide" evidence="14">
    <location>
        <begin position="1"/>
        <end position="33"/>
    </location>
</feature>
<keyword evidence="12" id="KW-0325">Glycoprotein</keyword>
<evidence type="ECO:0000256" key="7">
    <source>
        <dbReference type="ARBA" id="ARBA00022729"/>
    </source>
</evidence>
<dbReference type="PRINTS" id="PR00019">
    <property type="entry name" value="LEURICHRPT"/>
</dbReference>
<evidence type="ECO:0000256" key="14">
    <source>
        <dbReference type="SAM" id="SignalP"/>
    </source>
</evidence>
<comment type="similarity">
    <text evidence="3">Belongs to the Toll-like receptor family.</text>
</comment>
<evidence type="ECO:0000256" key="5">
    <source>
        <dbReference type="ARBA" id="ARBA00022614"/>
    </source>
</evidence>
<evidence type="ECO:0000313" key="17">
    <source>
        <dbReference type="Proteomes" id="UP000594260"/>
    </source>
</evidence>
<evidence type="ECO:0000256" key="2">
    <source>
        <dbReference type="ARBA" id="ARBA00004236"/>
    </source>
</evidence>
<dbReference type="Gene3D" id="3.40.50.10140">
    <property type="entry name" value="Toll/interleukin-1 receptor homology (TIR) domain"/>
    <property type="match status" value="1"/>
</dbReference>
<keyword evidence="10 13" id="KW-0472">Membrane</keyword>
<dbReference type="FunFam" id="3.80.10.10:FF:001438">
    <property type="entry name" value="Uncharacterized protein"/>
    <property type="match status" value="1"/>
</dbReference>
<organism evidence="16 17">
    <name type="scientific">Varroa destructor</name>
    <name type="common">Honeybee mite</name>
    <dbReference type="NCBI Taxonomy" id="109461"/>
    <lineage>
        <taxon>Eukaryota</taxon>
        <taxon>Metazoa</taxon>
        <taxon>Ecdysozoa</taxon>
        <taxon>Arthropoda</taxon>
        <taxon>Chelicerata</taxon>
        <taxon>Arachnida</taxon>
        <taxon>Acari</taxon>
        <taxon>Parasitiformes</taxon>
        <taxon>Mesostigmata</taxon>
        <taxon>Gamasina</taxon>
        <taxon>Dermanyssoidea</taxon>
        <taxon>Varroidae</taxon>
        <taxon>Varroa</taxon>
    </lineage>
</organism>
<dbReference type="InterPro" id="IPR035897">
    <property type="entry name" value="Toll_tir_struct_dom_sf"/>
</dbReference>
<dbReference type="InterPro" id="IPR003591">
    <property type="entry name" value="Leu-rich_rpt_typical-subtyp"/>
</dbReference>
<dbReference type="RefSeq" id="XP_022652104.1">
    <property type="nucleotide sequence ID" value="XM_022796369.1"/>
</dbReference>
<evidence type="ECO:0000256" key="11">
    <source>
        <dbReference type="ARBA" id="ARBA00023170"/>
    </source>
</evidence>
<dbReference type="FunFam" id="3.40.50.10140:FF:000021">
    <property type="entry name" value="Toll receptor 13"/>
    <property type="match status" value="1"/>
</dbReference>
<sequence length="1219" mass="138555">MERHSPRDIFSTLVTTVITCVLLWCSLNMGAGAHYVCVENCVWEPISINSTTLSVTCNLTTLQGKPNPINYSLIMPGYNVRLSIRCTDASVQISHTNSLLEGSFKHLRNLQSLSIENCHLDRLPLKTFQGLEGLKNLTVKTLNTERSHLSLSVSPKTLLPLRQLISLDFSENNIEWLPNKFLCGLNHLRFVNLTGNKFADVSNMGLSSVTSCSLMVTRLDVGFNQLKALPERGFASLTRLEELRLDHNQLARAEPTALRGLAQLLHLDMAHNVLVALPAALFRPTPRLLELYLRNNSLSALSPALLSELKELSILDLAYNQLSSMSWLGNPDGSSNLTRLRELDLSHNRLISLKSGVFHALESLQILQLQNNLIEHVANGTFQGLSMLQSLVLSNNRLQHIGFRMMFGLGLSLTALHLDGNYVESIYDDAFQDMSMLQELSLAGNRLIVVPQAVSVLNMLNSLNLSDNNIQDITNAPYQGLTRLFALDFVGNNIRSIRKGAFNNLPSVRILYLARNNIQAIEKGAFDNLPNLYFLRLDSNIIHDVSSLFTSLHDLIMLNISVNRIRWFDYAMVPAGLQWLDIHNNQIEALGNYYGLEHVLKLRTIDASFNRLTFLNSSSLPNSIENVFLTHNHLQRIQPFTFLEKPNLARVDLTHNQLQVLSMSTLCLSASPSRQPFPEFKIANNPYLCDCRMEWLQGLQNFSTQIITSMHSAYPRLYPRIDDLSSVMCKLGFSKRTRILPLVKAKSAEFLCEIKSHCFSVCDCCEFEACDCRMVCPDNCSCFHDQSWQTNIVDCGGRNQGVIPKELPIEVSELYIDGNQIPTLYPHLFVNMGSLKVLFLNNSNIVSIKNQSFASLRQLRVLHLEDNQISVFSGHEFNGLTKLVELYLSNNRLHYIDNSTFAELQSLEVLRLDRNRLIDMSLWSLHCNPRLTEIYLAANPWSCNCYFTEELAQFIVSHKNTACDLFQMTCVYNATRTLPLWEPNMIDCHRLPNVTIPQFQPQFQIRRIEDFLSVAFIIGGVVLFALFIIAIVLTPSRRRISVCLFSRYGVRMFHRASAEGDKLFDAFVSYSKKDEAFVTQVLAPELECGRPPYRLCLHYRDLSHTGTYLQEAIREAVDSSRGTIVVLSEHFLKNGSCRHEFKSAHLEVLNNSHHKLVVIFLGRVSYRELDPDIRAWLKHSTFLHWGEKDFWNKLRYAMPDVRHRNKAIRSDLNLVAAYI</sequence>
<keyword evidence="7 14" id="KW-0732">Signal</keyword>
<dbReference type="SMART" id="SM00369">
    <property type="entry name" value="LRR_TYP"/>
    <property type="match status" value="22"/>
</dbReference>
<dbReference type="InParanoid" id="A0A7M7JH60"/>
<comment type="subcellular location">
    <subcellularLocation>
        <location evidence="2">Cell membrane</location>
    </subcellularLocation>
    <subcellularLocation>
        <location evidence="1">Membrane</location>
        <topology evidence="1">Single-pass membrane protein</topology>
    </subcellularLocation>
</comment>
<evidence type="ECO:0000256" key="8">
    <source>
        <dbReference type="ARBA" id="ARBA00022737"/>
    </source>
</evidence>
<dbReference type="PRINTS" id="PR01537">
    <property type="entry name" value="INTRLKN1R1F"/>
</dbReference>
<evidence type="ECO:0000256" key="4">
    <source>
        <dbReference type="ARBA" id="ARBA00022475"/>
    </source>
</evidence>
<dbReference type="SMART" id="SM00255">
    <property type="entry name" value="TIR"/>
    <property type="match status" value="1"/>
</dbReference>
<keyword evidence="5" id="KW-0433">Leucine-rich repeat</keyword>
<dbReference type="EnsemblMetazoa" id="XM_022796369">
    <property type="protein sequence ID" value="XP_022652104"/>
    <property type="gene ID" value="LOC111246564"/>
</dbReference>
<dbReference type="SUPFAM" id="SSF52200">
    <property type="entry name" value="Toll/Interleukin receptor TIR domain"/>
    <property type="match status" value="1"/>
</dbReference>
<evidence type="ECO:0000256" key="3">
    <source>
        <dbReference type="ARBA" id="ARBA00009634"/>
    </source>
</evidence>
<dbReference type="FunFam" id="3.80.10.10:FF:001164">
    <property type="entry name" value="GH01279p"/>
    <property type="match status" value="1"/>
</dbReference>
<keyword evidence="17" id="KW-1185">Reference proteome</keyword>
<feature type="chain" id="PRO_5029642456" description="TIR domain-containing protein" evidence="14">
    <location>
        <begin position="34"/>
        <end position="1219"/>
    </location>
</feature>
<accession>A0A7M7JH60</accession>
<keyword evidence="4" id="KW-1003">Cell membrane</keyword>
<name>A0A7M7JH60_VARDE</name>
<dbReference type="GO" id="GO:0038023">
    <property type="term" value="F:signaling receptor activity"/>
    <property type="evidence" value="ECO:0007669"/>
    <property type="project" value="TreeGrafter"/>
</dbReference>
<evidence type="ECO:0000313" key="16">
    <source>
        <dbReference type="EnsemblMetazoa" id="XP_022652104"/>
    </source>
</evidence>
<protein>
    <recommendedName>
        <fullName evidence="15">TIR domain-containing protein</fullName>
    </recommendedName>
</protein>
<dbReference type="GO" id="GO:0005886">
    <property type="term" value="C:plasma membrane"/>
    <property type="evidence" value="ECO:0007669"/>
    <property type="project" value="UniProtKB-SubCell"/>
</dbReference>
<dbReference type="PANTHER" id="PTHR24365:SF541">
    <property type="entry name" value="PROTEIN TOLL-RELATED"/>
    <property type="match status" value="1"/>
</dbReference>
<evidence type="ECO:0000256" key="12">
    <source>
        <dbReference type="ARBA" id="ARBA00023180"/>
    </source>
</evidence>
<dbReference type="InterPro" id="IPR001611">
    <property type="entry name" value="Leu-rich_rpt"/>
</dbReference>
<dbReference type="Pfam" id="PF13676">
    <property type="entry name" value="TIR_2"/>
    <property type="match status" value="1"/>
</dbReference>
<feature type="transmembrane region" description="Helical" evidence="13">
    <location>
        <begin position="1011"/>
        <end position="1033"/>
    </location>
</feature>
<feature type="domain" description="TIR" evidence="15">
    <location>
        <begin position="1062"/>
        <end position="1198"/>
    </location>
</feature>
<evidence type="ECO:0000256" key="6">
    <source>
        <dbReference type="ARBA" id="ARBA00022692"/>
    </source>
</evidence>
<dbReference type="Proteomes" id="UP000594260">
    <property type="component" value="Unplaced"/>
</dbReference>
<evidence type="ECO:0000259" key="15">
    <source>
        <dbReference type="PROSITE" id="PS50104"/>
    </source>
</evidence>
<proteinExistence type="inferred from homology"/>
<dbReference type="Gene3D" id="3.80.10.10">
    <property type="entry name" value="Ribonuclease Inhibitor"/>
    <property type="match status" value="4"/>
</dbReference>
<dbReference type="FunCoup" id="A0A7M7JH60">
    <property type="interactions" value="1"/>
</dbReference>
<evidence type="ECO:0000256" key="10">
    <source>
        <dbReference type="ARBA" id="ARBA00023136"/>
    </source>
</evidence>
<dbReference type="PROSITE" id="PS51450">
    <property type="entry name" value="LRR"/>
    <property type="match status" value="4"/>
</dbReference>
<keyword evidence="9 13" id="KW-1133">Transmembrane helix</keyword>
<dbReference type="InterPro" id="IPR000157">
    <property type="entry name" value="TIR_dom"/>
</dbReference>
<keyword evidence="8" id="KW-0677">Repeat</keyword>
<dbReference type="AlphaFoldDB" id="A0A7M7JH60"/>
<keyword evidence="6 13" id="KW-0812">Transmembrane</keyword>
<reference evidence="16" key="1">
    <citation type="submission" date="2021-01" db="UniProtKB">
        <authorList>
            <consortium name="EnsemblMetazoa"/>
        </authorList>
    </citation>
    <scope>IDENTIFICATION</scope>
</reference>
<dbReference type="InterPro" id="IPR032675">
    <property type="entry name" value="LRR_dom_sf"/>
</dbReference>
<dbReference type="OrthoDB" id="2015831at2759"/>
<dbReference type="SMART" id="SM00364">
    <property type="entry name" value="LRR_BAC"/>
    <property type="match status" value="7"/>
</dbReference>
<evidence type="ECO:0000256" key="13">
    <source>
        <dbReference type="SAM" id="Phobius"/>
    </source>
</evidence>
<dbReference type="GO" id="GO:0007165">
    <property type="term" value="P:signal transduction"/>
    <property type="evidence" value="ECO:0007669"/>
    <property type="project" value="InterPro"/>
</dbReference>
<dbReference type="KEGG" id="vde:111246564"/>
<evidence type="ECO:0000256" key="1">
    <source>
        <dbReference type="ARBA" id="ARBA00004167"/>
    </source>
</evidence>
<dbReference type="OMA" id="MCENDIG"/>